<feature type="transmembrane region" description="Helical" evidence="1">
    <location>
        <begin position="55"/>
        <end position="77"/>
    </location>
</feature>
<sequence length="118" mass="13937">RSLLVLDINWCELVRETWENCTSASTIFTGKLYITRRRKLKHDGEYAFLLYRISYTWYCLIATFTTIIVGFIASYLINWLTPKSRVQETLTQNDLNINNLLLNEKELKVVTIQNKTVR</sequence>
<proteinExistence type="predicted"/>
<keyword evidence="1" id="KW-0472">Membrane</keyword>
<accession>A0A170V0M8</accession>
<evidence type="ECO:0000313" key="2">
    <source>
        <dbReference type="EMBL" id="JAR96251.1"/>
    </source>
</evidence>
<name>A0A170V0M8_TRIIF</name>
<organism evidence="2">
    <name type="scientific">Triatoma infestans</name>
    <name type="common">Assassin bug</name>
    <dbReference type="NCBI Taxonomy" id="30076"/>
    <lineage>
        <taxon>Eukaryota</taxon>
        <taxon>Metazoa</taxon>
        <taxon>Ecdysozoa</taxon>
        <taxon>Arthropoda</taxon>
        <taxon>Hexapoda</taxon>
        <taxon>Insecta</taxon>
        <taxon>Pterygota</taxon>
        <taxon>Neoptera</taxon>
        <taxon>Paraneoptera</taxon>
        <taxon>Hemiptera</taxon>
        <taxon>Heteroptera</taxon>
        <taxon>Panheteroptera</taxon>
        <taxon>Cimicomorpha</taxon>
        <taxon>Reduviidae</taxon>
        <taxon>Triatominae</taxon>
        <taxon>Triatoma</taxon>
    </lineage>
</organism>
<protein>
    <submittedName>
        <fullName evidence="2">Sodium-coupled monocarboxylate transporter 2-like protein</fullName>
    </submittedName>
</protein>
<dbReference type="EMBL" id="GEMB01007118">
    <property type="protein sequence ID" value="JAR96251.1"/>
    <property type="molecule type" value="Transcribed_RNA"/>
</dbReference>
<keyword evidence="1" id="KW-0812">Transmembrane</keyword>
<reference evidence="2" key="2">
    <citation type="journal article" date="2017" name="J. Med. Entomol.">
        <title>Transcriptome Analysis of the Triatoma infestans (Hemiptera: Reduviidae) Integument.</title>
        <authorList>
            <person name="Calderon-Fernandez G.M."/>
            <person name="Moriconi D.E."/>
            <person name="Dulbecco A.B."/>
            <person name="Juarez M.P."/>
        </authorList>
    </citation>
    <scope>NUCLEOTIDE SEQUENCE</scope>
    <source>
        <strain evidence="2">Int1</strain>
        <tissue evidence="2">Integument</tissue>
    </source>
</reference>
<evidence type="ECO:0000256" key="1">
    <source>
        <dbReference type="SAM" id="Phobius"/>
    </source>
</evidence>
<keyword evidence="1" id="KW-1133">Transmembrane helix</keyword>
<reference evidence="2" key="1">
    <citation type="submission" date="2016-04" db="EMBL/GenBank/DDBJ databases">
        <authorList>
            <person name="Calderon-Fernandez G.M.Sr."/>
        </authorList>
    </citation>
    <scope>NUCLEOTIDE SEQUENCE</scope>
    <source>
        <strain evidence="2">Int1</strain>
        <tissue evidence="2">Integument</tissue>
    </source>
</reference>
<feature type="non-terminal residue" evidence="2">
    <location>
        <position position="1"/>
    </location>
</feature>
<dbReference type="AlphaFoldDB" id="A0A170V0M8"/>